<feature type="domain" description="Fe/B12 periplasmic-binding" evidence="5">
    <location>
        <begin position="303"/>
        <end position="563"/>
    </location>
</feature>
<evidence type="ECO:0000256" key="2">
    <source>
        <dbReference type="ARBA" id="ARBA00023125"/>
    </source>
</evidence>
<gene>
    <name evidence="6" type="ORF">IDH44_24110</name>
</gene>
<evidence type="ECO:0000259" key="5">
    <source>
        <dbReference type="PROSITE" id="PS50983"/>
    </source>
</evidence>
<dbReference type="AlphaFoldDB" id="A0A927BWS8"/>
<evidence type="ECO:0000256" key="1">
    <source>
        <dbReference type="ARBA" id="ARBA00023015"/>
    </source>
</evidence>
<dbReference type="RefSeq" id="WP_190921386.1">
    <property type="nucleotide sequence ID" value="NZ_JACXIZ010000060.1"/>
</dbReference>
<evidence type="ECO:0000313" key="7">
    <source>
        <dbReference type="Proteomes" id="UP000621560"/>
    </source>
</evidence>
<name>A0A927BWS8_9BACL</name>
<comment type="caution">
    <text evidence="6">The sequence shown here is derived from an EMBL/GenBank/DDBJ whole genome shotgun (WGS) entry which is preliminary data.</text>
</comment>
<dbReference type="PROSITE" id="PS00041">
    <property type="entry name" value="HTH_ARAC_FAMILY_1"/>
    <property type="match status" value="1"/>
</dbReference>
<evidence type="ECO:0000259" key="4">
    <source>
        <dbReference type="PROSITE" id="PS01124"/>
    </source>
</evidence>
<dbReference type="PROSITE" id="PS50983">
    <property type="entry name" value="FE_B12_PBP"/>
    <property type="match status" value="1"/>
</dbReference>
<protein>
    <submittedName>
        <fullName evidence="6">Helix-turn-helix domain-containing protein</fullName>
    </submittedName>
</protein>
<dbReference type="GO" id="GO:0003700">
    <property type="term" value="F:DNA-binding transcription factor activity"/>
    <property type="evidence" value="ECO:0007669"/>
    <property type="project" value="InterPro"/>
</dbReference>
<accession>A0A927BWS8</accession>
<dbReference type="SUPFAM" id="SSF53807">
    <property type="entry name" value="Helical backbone' metal receptor"/>
    <property type="match status" value="1"/>
</dbReference>
<evidence type="ECO:0000256" key="3">
    <source>
        <dbReference type="ARBA" id="ARBA00023163"/>
    </source>
</evidence>
<dbReference type="PROSITE" id="PS01124">
    <property type="entry name" value="HTH_ARAC_FAMILY_2"/>
    <property type="match status" value="1"/>
</dbReference>
<proteinExistence type="predicted"/>
<dbReference type="Proteomes" id="UP000621560">
    <property type="component" value="Unassembled WGS sequence"/>
</dbReference>
<dbReference type="Pfam" id="PF12833">
    <property type="entry name" value="HTH_18"/>
    <property type="match status" value="1"/>
</dbReference>
<dbReference type="EMBL" id="JACXIZ010000060">
    <property type="protein sequence ID" value="MBD2848292.1"/>
    <property type="molecule type" value="Genomic_DNA"/>
</dbReference>
<evidence type="ECO:0000313" key="6">
    <source>
        <dbReference type="EMBL" id="MBD2848292.1"/>
    </source>
</evidence>
<feature type="domain" description="HTH araC/xylS-type" evidence="4">
    <location>
        <begin position="198"/>
        <end position="297"/>
    </location>
</feature>
<dbReference type="InterPro" id="IPR018062">
    <property type="entry name" value="HTH_AraC-typ_CS"/>
</dbReference>
<dbReference type="SMART" id="SM00342">
    <property type="entry name" value="HTH_ARAC"/>
    <property type="match status" value="1"/>
</dbReference>
<dbReference type="SUPFAM" id="SSF46689">
    <property type="entry name" value="Homeodomain-like"/>
    <property type="match status" value="2"/>
</dbReference>
<dbReference type="InterPro" id="IPR009057">
    <property type="entry name" value="Homeodomain-like_sf"/>
</dbReference>
<dbReference type="PANTHER" id="PTHR46796">
    <property type="entry name" value="HTH-TYPE TRANSCRIPTIONAL ACTIVATOR RHAS-RELATED"/>
    <property type="match status" value="1"/>
</dbReference>
<dbReference type="InterPro" id="IPR050204">
    <property type="entry name" value="AraC_XylS_family_regulators"/>
</dbReference>
<keyword evidence="2" id="KW-0238">DNA-binding</keyword>
<keyword evidence="7" id="KW-1185">Reference proteome</keyword>
<sequence>MDNQMNNEMNNNVTSELQGQVQSVGQAVATEADWLPRLVAISRVAAIVPDGGWIEALRHFRLLLLEQGSGSFVLNGAHVELSSPALYLLLPGAKLEQGSGGEGSWYQLDFELYLMPGCSGETEDELICRRATQFPCSGRLDVHFGAVLSIMEGLHRLDVDGRQAAARFDTKQRLLRLLELLLARRGVSPAQSEELALQRVATQIAEHYGEELRSEQLAESAGLRPAVFAKRFKAHFGKTPSEFIASLRMNRAKELLLQGKCRNLREVAQRSGFRDEFYFSRRFKQQHRYSPSQYRLEATDELSIISLSFPYTEHLLQLGIVPRAAQVTAELPVELPPLPLPYHASEPWELGRAAFLDCRPDLIVCKNNVEAHARAHIGDLAPVVAFPWSKQDVYELHGQLGRLLGRSERAAEWVAHFRRQGEQARNALPAHVQGATLAIVVRHTRGWRLYGMRNIGHVFYRMLGLRPPRQLEAPLREHAEGSGFTWIEHPAERLLEIEADYILLVGAAGAAQREIRQRLTQPQWRGHPAIATGRFAIADWERWMVYAPLSLQWQLREAVRLLV</sequence>
<dbReference type="PANTHER" id="PTHR46796:SF6">
    <property type="entry name" value="ARAC SUBFAMILY"/>
    <property type="match status" value="1"/>
</dbReference>
<dbReference type="InterPro" id="IPR002491">
    <property type="entry name" value="ABC_transptr_periplasmic_BD"/>
</dbReference>
<dbReference type="Gene3D" id="1.10.10.60">
    <property type="entry name" value="Homeodomain-like"/>
    <property type="match status" value="2"/>
</dbReference>
<keyword evidence="1" id="KW-0805">Transcription regulation</keyword>
<keyword evidence="3" id="KW-0804">Transcription</keyword>
<dbReference type="GO" id="GO:0043565">
    <property type="term" value="F:sequence-specific DNA binding"/>
    <property type="evidence" value="ECO:0007669"/>
    <property type="project" value="InterPro"/>
</dbReference>
<organism evidence="6 7">
    <name type="scientific">Paenibacillus sabuli</name>
    <dbReference type="NCBI Taxonomy" id="2772509"/>
    <lineage>
        <taxon>Bacteria</taxon>
        <taxon>Bacillati</taxon>
        <taxon>Bacillota</taxon>
        <taxon>Bacilli</taxon>
        <taxon>Bacillales</taxon>
        <taxon>Paenibacillaceae</taxon>
        <taxon>Paenibacillus</taxon>
    </lineage>
</organism>
<reference evidence="6" key="1">
    <citation type="submission" date="2020-09" db="EMBL/GenBank/DDBJ databases">
        <title>A novel bacterium of genus Paenibacillus, isolated from South China Sea.</title>
        <authorList>
            <person name="Huang H."/>
            <person name="Mo K."/>
            <person name="Hu Y."/>
        </authorList>
    </citation>
    <scope>NUCLEOTIDE SEQUENCE</scope>
    <source>
        <strain evidence="6">IB182496</strain>
    </source>
</reference>
<dbReference type="InterPro" id="IPR018060">
    <property type="entry name" value="HTH_AraC"/>
</dbReference>
<dbReference type="Gene3D" id="3.40.50.1980">
    <property type="entry name" value="Nitrogenase molybdenum iron protein domain"/>
    <property type="match status" value="2"/>
</dbReference>
<dbReference type="Pfam" id="PF01497">
    <property type="entry name" value="Peripla_BP_2"/>
    <property type="match status" value="1"/>
</dbReference>